<evidence type="ECO:0000313" key="2">
    <source>
        <dbReference type="Proteomes" id="UP000814128"/>
    </source>
</evidence>
<gene>
    <name evidence="1" type="ORF">K488DRAFT_76487</name>
</gene>
<evidence type="ECO:0000313" key="1">
    <source>
        <dbReference type="EMBL" id="KAI0035653.1"/>
    </source>
</evidence>
<sequence length="477" mass="52800">MLQLNLGLRAANLSAKDVLCYGPRFWEMHLDPIQPLDIATFTIIAAGINLTAGTLAQYLDERPDLEPLVKSLLRLDTVALVMARLVVDGQNRGPRWFIVPICDERKMHPGVISRRLPPRTGTSPLDFSLTSFDHVVLPRSALLGTSLDAPVNPREAWWREVGRIPHGSMAVAAPFVSGLKHSAYVAGKYSFHRTIVGKGTAPMPIINFPTQQWPIMYTLAAARVAEAWFRELTTIVAKPSIDHRTTICRQFQRCTEDVAERCGAQGTFESNSMARMVSDLKGVVIAEGDVLALCIRLFSELLQERYALPLPPSSDSLLAQHAQSLLNDNIQLVGSISGGHRSQEFQDLILPQAEGAIAAFGHAMALSAARSAHVPEDLLDIYMLGVVDLDPSWYLQHANFDKMLLLRRKASLMHRTLPRLNQYLDELEVADYVRAPIISDGSLKEHMAALPTYTTPHEEGKPLFVNSAEVDMHVAKL</sequence>
<reference evidence="1" key="2">
    <citation type="journal article" date="2022" name="New Phytol.">
        <title>Evolutionary transition to the ectomycorrhizal habit in the genomes of a hyperdiverse lineage of mushroom-forming fungi.</title>
        <authorList>
            <person name="Looney B."/>
            <person name="Miyauchi S."/>
            <person name="Morin E."/>
            <person name="Drula E."/>
            <person name="Courty P.E."/>
            <person name="Kohler A."/>
            <person name="Kuo A."/>
            <person name="LaButti K."/>
            <person name="Pangilinan J."/>
            <person name="Lipzen A."/>
            <person name="Riley R."/>
            <person name="Andreopoulos W."/>
            <person name="He G."/>
            <person name="Johnson J."/>
            <person name="Nolan M."/>
            <person name="Tritt A."/>
            <person name="Barry K.W."/>
            <person name="Grigoriev I.V."/>
            <person name="Nagy L.G."/>
            <person name="Hibbett D."/>
            <person name="Henrissat B."/>
            <person name="Matheny P.B."/>
            <person name="Labbe J."/>
            <person name="Martin F.M."/>
        </authorList>
    </citation>
    <scope>NUCLEOTIDE SEQUENCE</scope>
    <source>
        <strain evidence="1">EC-137</strain>
    </source>
</reference>
<proteinExistence type="predicted"/>
<keyword evidence="2" id="KW-1185">Reference proteome</keyword>
<accession>A0ACB8QV21</accession>
<reference evidence="1" key="1">
    <citation type="submission" date="2021-02" db="EMBL/GenBank/DDBJ databases">
        <authorList>
            <consortium name="DOE Joint Genome Institute"/>
            <person name="Ahrendt S."/>
            <person name="Looney B.P."/>
            <person name="Miyauchi S."/>
            <person name="Morin E."/>
            <person name="Drula E."/>
            <person name="Courty P.E."/>
            <person name="Chicoki N."/>
            <person name="Fauchery L."/>
            <person name="Kohler A."/>
            <person name="Kuo A."/>
            <person name="Labutti K."/>
            <person name="Pangilinan J."/>
            <person name="Lipzen A."/>
            <person name="Riley R."/>
            <person name="Andreopoulos W."/>
            <person name="He G."/>
            <person name="Johnson J."/>
            <person name="Barry K.W."/>
            <person name="Grigoriev I.V."/>
            <person name="Nagy L."/>
            <person name="Hibbett D."/>
            <person name="Henrissat B."/>
            <person name="Matheny P.B."/>
            <person name="Labbe J."/>
            <person name="Martin F."/>
        </authorList>
    </citation>
    <scope>NUCLEOTIDE SEQUENCE</scope>
    <source>
        <strain evidence="1">EC-137</strain>
    </source>
</reference>
<protein>
    <submittedName>
        <fullName evidence="1">Acyl-CoA oxidase</fullName>
    </submittedName>
</protein>
<dbReference type="EMBL" id="MU273481">
    <property type="protein sequence ID" value="KAI0035653.1"/>
    <property type="molecule type" value="Genomic_DNA"/>
</dbReference>
<comment type="caution">
    <text evidence="1">The sequence shown here is derived from an EMBL/GenBank/DDBJ whole genome shotgun (WGS) entry which is preliminary data.</text>
</comment>
<name>A0ACB8QV21_9AGAM</name>
<dbReference type="Proteomes" id="UP000814128">
    <property type="component" value="Unassembled WGS sequence"/>
</dbReference>
<organism evidence="1 2">
    <name type="scientific">Vararia minispora EC-137</name>
    <dbReference type="NCBI Taxonomy" id="1314806"/>
    <lineage>
        <taxon>Eukaryota</taxon>
        <taxon>Fungi</taxon>
        <taxon>Dikarya</taxon>
        <taxon>Basidiomycota</taxon>
        <taxon>Agaricomycotina</taxon>
        <taxon>Agaricomycetes</taxon>
        <taxon>Russulales</taxon>
        <taxon>Lachnocladiaceae</taxon>
        <taxon>Vararia</taxon>
    </lineage>
</organism>